<evidence type="ECO:0000256" key="1">
    <source>
        <dbReference type="SAM" id="MobiDB-lite"/>
    </source>
</evidence>
<feature type="region of interest" description="Disordered" evidence="1">
    <location>
        <begin position="1"/>
        <end position="26"/>
    </location>
</feature>
<keyword evidence="4" id="KW-1185">Reference proteome</keyword>
<dbReference type="PANTHER" id="PTHR14987:SF4">
    <property type="entry name" value="PROTEIN LBH-LIKE"/>
    <property type="match status" value="1"/>
</dbReference>
<proteinExistence type="predicted"/>
<feature type="compositionally biased region" description="Basic and acidic residues" evidence="1">
    <location>
        <begin position="158"/>
        <end position="176"/>
    </location>
</feature>
<dbReference type="EMBL" id="JAHFZB010000007">
    <property type="protein sequence ID" value="KAK6487760.1"/>
    <property type="molecule type" value="Genomic_DNA"/>
</dbReference>
<protein>
    <recommendedName>
        <fullName evidence="2">LBH domain-containing protein</fullName>
    </recommendedName>
</protein>
<name>A0ABR0ZSG5_HUSHU</name>
<dbReference type="Proteomes" id="UP001369086">
    <property type="component" value="Unassembled WGS sequence"/>
</dbReference>
<dbReference type="InterPro" id="IPR042945">
    <property type="entry name" value="LBH_dom_prot"/>
</dbReference>
<sequence>MEGRGNSRDCAREEGSPESQEPAEVRERVMDVITAQDSAGEEGTLQIKGECLPFQIFPDPVEVAVEGRHMTADLGCKWLKERLPSIVVEPTDVSEVESGELRWPPQGLGSFEEEEDEDEDLFLDQCIPPANIADWEEEEEDEEEEEEEEAHSSLTDFQMKDELKEESPARRLLQDD</sequence>
<feature type="compositionally biased region" description="Acidic residues" evidence="1">
    <location>
        <begin position="111"/>
        <end position="122"/>
    </location>
</feature>
<reference evidence="3 4" key="1">
    <citation type="submission" date="2021-05" db="EMBL/GenBank/DDBJ databases">
        <authorList>
            <person name="Zahm M."/>
            <person name="Klopp C."/>
            <person name="Cabau C."/>
            <person name="Kuhl H."/>
            <person name="Suciu R."/>
            <person name="Ciorpac M."/>
            <person name="Holostenco D."/>
            <person name="Gessner J."/>
            <person name="Wuertz S."/>
            <person name="Hohne C."/>
            <person name="Stock M."/>
            <person name="Gislard M."/>
            <person name="Lluch J."/>
            <person name="Milhes M."/>
            <person name="Lampietro C."/>
            <person name="Lopez Roques C."/>
            <person name="Donnadieu C."/>
            <person name="Du K."/>
            <person name="Schartl M."/>
            <person name="Guiguen Y."/>
        </authorList>
    </citation>
    <scope>NUCLEOTIDE SEQUENCE [LARGE SCALE GENOMIC DNA]</scope>
    <source>
        <strain evidence="3">Hh-F2</strain>
        <tissue evidence="3">Blood</tissue>
    </source>
</reference>
<comment type="caution">
    <text evidence="3">The sequence shown here is derived from an EMBL/GenBank/DDBJ whole genome shotgun (WGS) entry which is preliminary data.</text>
</comment>
<feature type="domain" description="LBH" evidence="2">
    <location>
        <begin position="49"/>
        <end position="125"/>
    </location>
</feature>
<gene>
    <name evidence="3" type="ORF">HHUSO_G9025</name>
</gene>
<organism evidence="3 4">
    <name type="scientific">Huso huso</name>
    <name type="common">Beluga</name>
    <name type="synonym">Acipenser huso</name>
    <dbReference type="NCBI Taxonomy" id="61971"/>
    <lineage>
        <taxon>Eukaryota</taxon>
        <taxon>Metazoa</taxon>
        <taxon>Chordata</taxon>
        <taxon>Craniata</taxon>
        <taxon>Vertebrata</taxon>
        <taxon>Euteleostomi</taxon>
        <taxon>Actinopterygii</taxon>
        <taxon>Chondrostei</taxon>
        <taxon>Acipenseriformes</taxon>
        <taxon>Acipenseridae</taxon>
        <taxon>Huso</taxon>
    </lineage>
</organism>
<dbReference type="PANTHER" id="PTHR14987">
    <property type="entry name" value="PROTEIN LBH-RELATED"/>
    <property type="match status" value="1"/>
</dbReference>
<dbReference type="InterPro" id="IPR038990">
    <property type="entry name" value="LBH_dom"/>
</dbReference>
<feature type="region of interest" description="Disordered" evidence="1">
    <location>
        <begin position="95"/>
        <end position="176"/>
    </location>
</feature>
<evidence type="ECO:0000313" key="4">
    <source>
        <dbReference type="Proteomes" id="UP001369086"/>
    </source>
</evidence>
<feature type="compositionally biased region" description="Acidic residues" evidence="1">
    <location>
        <begin position="134"/>
        <end position="149"/>
    </location>
</feature>
<accession>A0ABR0ZSG5</accession>
<dbReference type="Pfam" id="PF15317">
    <property type="entry name" value="Lbh"/>
    <property type="match status" value="1"/>
</dbReference>
<evidence type="ECO:0000259" key="2">
    <source>
        <dbReference type="Pfam" id="PF15317"/>
    </source>
</evidence>
<feature type="compositionally biased region" description="Basic and acidic residues" evidence="1">
    <location>
        <begin position="1"/>
        <end position="15"/>
    </location>
</feature>
<evidence type="ECO:0000313" key="3">
    <source>
        <dbReference type="EMBL" id="KAK6487760.1"/>
    </source>
</evidence>